<name>A0A6A6UBP9_9PEZI</name>
<dbReference type="InterPro" id="IPR036514">
    <property type="entry name" value="SGNH_hydro_sf"/>
</dbReference>
<dbReference type="EMBL" id="MU004236">
    <property type="protein sequence ID" value="KAF2668763.1"/>
    <property type="molecule type" value="Genomic_DNA"/>
</dbReference>
<feature type="non-terminal residue" evidence="2">
    <location>
        <position position="175"/>
    </location>
</feature>
<sequence length="175" mass="18694">CWRADLWDELKQLGATDYHFVGTQKSMGCSGRKFDGAHEGYPAIKATTAESGPASMGGKPWDQRPLNTILATIKPDISLILLGVNDMAFGGKPAKITAAFSKLVDQMRANKPTMQIIVAKIPPMKLAKVDALNAEIAVWAPKKSTAESPITVVDCFTGYDASADNSDGVHMNAKG</sequence>
<dbReference type="SUPFAM" id="SSF52266">
    <property type="entry name" value="SGNH hydrolase"/>
    <property type="match status" value="1"/>
</dbReference>
<feature type="domain" description="SGNH hydrolase-type esterase" evidence="1">
    <location>
        <begin position="51"/>
        <end position="175"/>
    </location>
</feature>
<evidence type="ECO:0000259" key="1">
    <source>
        <dbReference type="Pfam" id="PF13472"/>
    </source>
</evidence>
<gene>
    <name evidence="2" type="ORF">BT63DRAFT_361714</name>
</gene>
<dbReference type="Gene3D" id="3.40.50.1110">
    <property type="entry name" value="SGNH hydrolase"/>
    <property type="match status" value="1"/>
</dbReference>
<accession>A0A6A6UBP9</accession>
<dbReference type="OrthoDB" id="2119228at2759"/>
<reference evidence="2" key="1">
    <citation type="journal article" date="2020" name="Stud. Mycol.">
        <title>101 Dothideomycetes genomes: a test case for predicting lifestyles and emergence of pathogens.</title>
        <authorList>
            <person name="Haridas S."/>
            <person name="Albert R."/>
            <person name="Binder M."/>
            <person name="Bloem J."/>
            <person name="Labutti K."/>
            <person name="Salamov A."/>
            <person name="Andreopoulos B."/>
            <person name="Baker S."/>
            <person name="Barry K."/>
            <person name="Bills G."/>
            <person name="Bluhm B."/>
            <person name="Cannon C."/>
            <person name="Castanera R."/>
            <person name="Culley D."/>
            <person name="Daum C."/>
            <person name="Ezra D."/>
            <person name="Gonzalez J."/>
            <person name="Henrissat B."/>
            <person name="Kuo A."/>
            <person name="Liang C."/>
            <person name="Lipzen A."/>
            <person name="Lutzoni F."/>
            <person name="Magnuson J."/>
            <person name="Mondo S."/>
            <person name="Nolan M."/>
            <person name="Ohm R."/>
            <person name="Pangilinan J."/>
            <person name="Park H.-J."/>
            <person name="Ramirez L."/>
            <person name="Alfaro M."/>
            <person name="Sun H."/>
            <person name="Tritt A."/>
            <person name="Yoshinaga Y."/>
            <person name="Zwiers L.-H."/>
            <person name="Turgeon B."/>
            <person name="Goodwin S."/>
            <person name="Spatafora J."/>
            <person name="Crous P."/>
            <person name="Grigoriev I."/>
        </authorList>
    </citation>
    <scope>NUCLEOTIDE SEQUENCE</scope>
    <source>
        <strain evidence="2">CBS 115976</strain>
    </source>
</reference>
<feature type="non-terminal residue" evidence="2">
    <location>
        <position position="1"/>
    </location>
</feature>
<evidence type="ECO:0000313" key="2">
    <source>
        <dbReference type="EMBL" id="KAF2668763.1"/>
    </source>
</evidence>
<protein>
    <recommendedName>
        <fullName evidence="1">SGNH hydrolase-type esterase domain-containing protein</fullName>
    </recommendedName>
</protein>
<dbReference type="GO" id="GO:0004622">
    <property type="term" value="F:phosphatidylcholine lysophospholipase activity"/>
    <property type="evidence" value="ECO:0007669"/>
    <property type="project" value="TreeGrafter"/>
</dbReference>
<dbReference type="PANTHER" id="PTHR30383">
    <property type="entry name" value="THIOESTERASE 1/PROTEASE 1/LYSOPHOSPHOLIPASE L1"/>
    <property type="match status" value="1"/>
</dbReference>
<dbReference type="PANTHER" id="PTHR30383:SF2">
    <property type="entry name" value="CELLULOSE-BINDING PROTEIN"/>
    <property type="match status" value="1"/>
</dbReference>
<keyword evidence="3" id="KW-1185">Reference proteome</keyword>
<dbReference type="AlphaFoldDB" id="A0A6A6UBP9"/>
<dbReference type="Pfam" id="PF13472">
    <property type="entry name" value="Lipase_GDSL_2"/>
    <property type="match status" value="1"/>
</dbReference>
<evidence type="ECO:0000313" key="3">
    <source>
        <dbReference type="Proteomes" id="UP000799302"/>
    </source>
</evidence>
<dbReference type="Proteomes" id="UP000799302">
    <property type="component" value="Unassembled WGS sequence"/>
</dbReference>
<dbReference type="InterPro" id="IPR013830">
    <property type="entry name" value="SGNH_hydro"/>
</dbReference>
<organism evidence="2 3">
    <name type="scientific">Microthyrium microscopicum</name>
    <dbReference type="NCBI Taxonomy" id="703497"/>
    <lineage>
        <taxon>Eukaryota</taxon>
        <taxon>Fungi</taxon>
        <taxon>Dikarya</taxon>
        <taxon>Ascomycota</taxon>
        <taxon>Pezizomycotina</taxon>
        <taxon>Dothideomycetes</taxon>
        <taxon>Dothideomycetes incertae sedis</taxon>
        <taxon>Microthyriales</taxon>
        <taxon>Microthyriaceae</taxon>
        <taxon>Microthyrium</taxon>
    </lineage>
</organism>
<dbReference type="InterPro" id="IPR051532">
    <property type="entry name" value="Ester_Hydrolysis_Enzymes"/>
</dbReference>
<proteinExistence type="predicted"/>